<name>A0A643EBQ4_PSEAI</name>
<protein>
    <submittedName>
        <fullName evidence="1">Uncharacterized protein</fullName>
    </submittedName>
</protein>
<dbReference type="AlphaFoldDB" id="A0A643EBQ4"/>
<dbReference type="RefSeq" id="WP_015967208.1">
    <property type="nucleotide sequence ID" value="NZ_CAXSGF010000004.1"/>
</dbReference>
<gene>
    <name evidence="1" type="ORF">F7R07_28595</name>
</gene>
<dbReference type="EMBL" id="VZPH01000067">
    <property type="protein sequence ID" value="KAB0555892.1"/>
    <property type="molecule type" value="Genomic_DNA"/>
</dbReference>
<evidence type="ECO:0000313" key="1">
    <source>
        <dbReference type="EMBL" id="KAB0555892.1"/>
    </source>
</evidence>
<reference evidence="1" key="1">
    <citation type="submission" date="2019-09" db="EMBL/GenBank/DDBJ databases">
        <title>Draft genome sequences of 48 bacterial type strains from the CCUG.</title>
        <authorList>
            <person name="Tunovic T."/>
            <person name="Pineiro-Iglesias B."/>
            <person name="Unosson C."/>
            <person name="Inganas E."/>
            <person name="Ohlen M."/>
            <person name="Cardew S."/>
            <person name="Jensie-Markopoulos S."/>
            <person name="Salva-Serra F."/>
            <person name="Jaen-Luchoro D."/>
            <person name="Karlsson R."/>
            <person name="Svensson-Stadler L."/>
            <person name="Chun J."/>
            <person name="Moore E."/>
        </authorList>
    </citation>
    <scope>NUCLEOTIDE SEQUENCE</scope>
    <source>
        <strain evidence="1">CCUG 551</strain>
    </source>
</reference>
<comment type="caution">
    <text evidence="1">The sequence shown here is derived from an EMBL/GenBank/DDBJ whole genome shotgun (WGS) entry which is preliminary data.</text>
</comment>
<accession>A0A643EBQ4</accession>
<organism evidence="1">
    <name type="scientific">Pseudomonas aeruginosa</name>
    <dbReference type="NCBI Taxonomy" id="287"/>
    <lineage>
        <taxon>Bacteria</taxon>
        <taxon>Pseudomonadati</taxon>
        <taxon>Pseudomonadota</taxon>
        <taxon>Gammaproteobacteria</taxon>
        <taxon>Pseudomonadales</taxon>
        <taxon>Pseudomonadaceae</taxon>
        <taxon>Pseudomonas</taxon>
    </lineage>
</organism>
<sequence length="295" mass="33561">MANECDDVMGGCKLCGPDNGEIRYLCKSHLLPKAIYKYFNSSKLDGTKILVRPQQGESVFSMDRQIFKRLLCSSCEQLMSTKGEDYFISSALKIDKEKMLPSPVYNILYKSLIPSWNLFSSTSYGRGLIFSVGANFLPAIKSQELYHFAIGMFWKATFEGWTFCHAISLKPSLVDEMRKFLLGGSFLQGYIVRVVPSFWFEKYGVVFPTLIEGQPFFSICGFDFYLEESDKKFRAATSLSSVPLLFTVDSMRSELTFKYISKSYSEARQTNSSAETQLSWVKGNDVKTPRNRTND</sequence>
<proteinExistence type="predicted"/>